<protein>
    <recommendedName>
        <fullName evidence="3">Portal protein</fullName>
    </recommendedName>
</protein>
<accession>A0A0F5FV42</accession>
<reference evidence="1 2" key="1">
    <citation type="submission" date="2015-03" db="EMBL/GenBank/DDBJ databases">
        <authorList>
            <person name="Hassan Y.I."/>
            <person name="Lepp D."/>
            <person name="Li X.-Z."/>
            <person name="Zhou T."/>
        </authorList>
    </citation>
    <scope>NUCLEOTIDE SEQUENCE [LARGE SCALE GENOMIC DNA]</scope>
    <source>
        <strain evidence="1 2">BD-c194</strain>
    </source>
</reference>
<dbReference type="InterPro" id="IPR006427">
    <property type="entry name" value="Portal_HK97"/>
</dbReference>
<sequence length="421" mass="46641">MAAYVNRAAARPTVDGSLALSTAWSCIRLLSETTGTLPLPLYRKLSQDKRELASDHPLYGLLHDSPNAWQTAAEYWEGQVAHLCGWGNAFSEQKFIGDRLVALEPLPPTTMVARDTNGNLRYAVNDRGRREMLPASKIFHVRGFGFGGDVGLSPIQYNWRTLRGSIAAEEAAVQFMEGGLQIAGFAKEAPGGKSTTEQRRELMELFAEFMGSKSSGKVMPLPTGWDWVQLTMNPEDAQLLETRGFNVEQVCRIYRVPPFMVGHSQNSTSWGTGLEQQNTGFLTYSLRPYLVRIEQAVKKQLLKPGERMSLYAEFVLEGLLRADSAGRAALYASGGQNGWMTRNEMRRRENLPPAEGGDVLTVQSNLIPLDRLEAQASSGEQQLRSAMMNLLFGRDLDALIDQRLSTRMGHNGGPPFDPSKE</sequence>
<dbReference type="Proteomes" id="UP000033632">
    <property type="component" value="Unassembled WGS sequence"/>
</dbReference>
<evidence type="ECO:0000313" key="2">
    <source>
        <dbReference type="Proteomes" id="UP000033632"/>
    </source>
</evidence>
<name>A0A0F5FV42_9HYPH</name>
<dbReference type="STRING" id="443610.VE25_07420"/>
<dbReference type="PATRIC" id="fig|443610.3.peg.4050"/>
<evidence type="ECO:0000313" key="1">
    <source>
        <dbReference type="EMBL" id="KKB12445.1"/>
    </source>
</evidence>
<comment type="caution">
    <text evidence="1">The sequence shown here is derived from an EMBL/GenBank/DDBJ whole genome shotgun (WGS) entry which is preliminary data.</text>
</comment>
<evidence type="ECO:0008006" key="3">
    <source>
        <dbReference type="Google" id="ProtNLM"/>
    </source>
</evidence>
<dbReference type="EMBL" id="JZEX01000081">
    <property type="protein sequence ID" value="KKB12445.1"/>
    <property type="molecule type" value="Genomic_DNA"/>
</dbReference>
<proteinExistence type="predicted"/>
<gene>
    <name evidence="1" type="ORF">VE25_07420</name>
</gene>
<organism evidence="1 2">
    <name type="scientific">Devosia geojensis</name>
    <dbReference type="NCBI Taxonomy" id="443610"/>
    <lineage>
        <taxon>Bacteria</taxon>
        <taxon>Pseudomonadati</taxon>
        <taxon>Pseudomonadota</taxon>
        <taxon>Alphaproteobacteria</taxon>
        <taxon>Hyphomicrobiales</taxon>
        <taxon>Devosiaceae</taxon>
        <taxon>Devosia</taxon>
    </lineage>
</organism>
<dbReference type="NCBIfam" id="TIGR01537">
    <property type="entry name" value="portal_HK97"/>
    <property type="match status" value="1"/>
</dbReference>
<dbReference type="AlphaFoldDB" id="A0A0F5FV42"/>
<dbReference type="Pfam" id="PF04860">
    <property type="entry name" value="Phage_portal"/>
    <property type="match status" value="1"/>
</dbReference>
<keyword evidence="2" id="KW-1185">Reference proteome</keyword>
<dbReference type="InterPro" id="IPR006944">
    <property type="entry name" value="Phage/GTA_portal"/>
</dbReference>